<dbReference type="EMBL" id="JAMBOL010000013">
    <property type="protein sequence ID" value="MCM3715285.1"/>
    <property type="molecule type" value="Genomic_DNA"/>
</dbReference>
<dbReference type="PROSITE" id="PS50846">
    <property type="entry name" value="HMA_2"/>
    <property type="match status" value="1"/>
</dbReference>
<keyword evidence="3" id="KW-1185">Reference proteome</keyword>
<dbReference type="SUPFAM" id="SSF55008">
    <property type="entry name" value="HMA, heavy metal-associated domain"/>
    <property type="match status" value="1"/>
</dbReference>
<sequence>MITAKMIVQNMKTEQDKQKVDAVLHDVWGVRQVEADLTTKEVLISYNENAASLHDFEQAIIDCGYQLAPQAE</sequence>
<feature type="domain" description="HMA" evidence="1">
    <location>
        <begin position="2"/>
        <end position="68"/>
    </location>
</feature>
<protein>
    <submittedName>
        <fullName evidence="2">Cation transporter</fullName>
    </submittedName>
</protein>
<evidence type="ECO:0000313" key="2">
    <source>
        <dbReference type="EMBL" id="MCM3715285.1"/>
    </source>
</evidence>
<dbReference type="InterPro" id="IPR006121">
    <property type="entry name" value="HMA_dom"/>
</dbReference>
<gene>
    <name evidence="2" type="ORF">M3202_14445</name>
</gene>
<evidence type="ECO:0000313" key="3">
    <source>
        <dbReference type="Proteomes" id="UP001139179"/>
    </source>
</evidence>
<evidence type="ECO:0000259" key="1">
    <source>
        <dbReference type="PROSITE" id="PS50846"/>
    </source>
</evidence>
<dbReference type="Proteomes" id="UP001139179">
    <property type="component" value="Unassembled WGS sequence"/>
</dbReference>
<dbReference type="Gene3D" id="3.30.70.100">
    <property type="match status" value="1"/>
</dbReference>
<name>A0A9X2DTM2_9BACI</name>
<dbReference type="GO" id="GO:0046872">
    <property type="term" value="F:metal ion binding"/>
    <property type="evidence" value="ECO:0007669"/>
    <property type="project" value="InterPro"/>
</dbReference>
<dbReference type="Pfam" id="PF00403">
    <property type="entry name" value="HMA"/>
    <property type="match status" value="1"/>
</dbReference>
<comment type="caution">
    <text evidence="2">The sequence shown here is derived from an EMBL/GenBank/DDBJ whole genome shotgun (WGS) entry which is preliminary data.</text>
</comment>
<dbReference type="InterPro" id="IPR036163">
    <property type="entry name" value="HMA_dom_sf"/>
</dbReference>
<reference evidence="2" key="1">
    <citation type="submission" date="2022-05" db="EMBL/GenBank/DDBJ databases">
        <title>Comparative Genomics of Spacecraft Associated Microbes.</title>
        <authorList>
            <person name="Tran M.T."/>
            <person name="Wright A."/>
            <person name="Seuylemezian A."/>
            <person name="Eisen J."/>
            <person name="Coil D."/>
        </authorList>
    </citation>
    <scope>NUCLEOTIDE SEQUENCE</scope>
    <source>
        <strain evidence="2">214.1.1</strain>
    </source>
</reference>
<organism evidence="2 3">
    <name type="scientific">Halalkalibacter oceani</name>
    <dbReference type="NCBI Taxonomy" id="1653776"/>
    <lineage>
        <taxon>Bacteria</taxon>
        <taxon>Bacillati</taxon>
        <taxon>Bacillota</taxon>
        <taxon>Bacilli</taxon>
        <taxon>Bacillales</taxon>
        <taxon>Bacillaceae</taxon>
        <taxon>Halalkalibacter</taxon>
    </lineage>
</organism>
<proteinExistence type="predicted"/>
<dbReference type="RefSeq" id="WP_251224034.1">
    <property type="nucleotide sequence ID" value="NZ_JAMBOL010000013.1"/>
</dbReference>
<dbReference type="AlphaFoldDB" id="A0A9X2DTM2"/>
<accession>A0A9X2DTM2</accession>